<evidence type="ECO:0000256" key="2">
    <source>
        <dbReference type="ARBA" id="ARBA00005478"/>
    </source>
</evidence>
<dbReference type="Pfam" id="PF07297">
    <property type="entry name" value="DPM2"/>
    <property type="match status" value="1"/>
</dbReference>
<name>A0A913WQR8_EXADI</name>
<dbReference type="GeneID" id="110231941"/>
<dbReference type="InterPro" id="IPR009914">
    <property type="entry name" value="DPM2"/>
</dbReference>
<dbReference type="GO" id="GO:0180047">
    <property type="term" value="P:dolichol phosphate mannose biosynthetic process"/>
    <property type="evidence" value="ECO:0007669"/>
    <property type="project" value="InterPro"/>
</dbReference>
<dbReference type="OMA" id="YTLWIIV"/>
<dbReference type="GO" id="GO:0005789">
    <property type="term" value="C:endoplasmic reticulum membrane"/>
    <property type="evidence" value="ECO:0007669"/>
    <property type="project" value="UniProtKB-SubCell"/>
</dbReference>
<evidence type="ECO:0000256" key="3">
    <source>
        <dbReference type="ARBA" id="ARBA00018157"/>
    </source>
</evidence>
<dbReference type="EnsemblMetazoa" id="XM_021037022.2">
    <property type="protein sequence ID" value="XP_020892681.1"/>
    <property type="gene ID" value="LOC110231941"/>
</dbReference>
<feature type="transmembrane region" description="Helical" evidence="10">
    <location>
        <begin position="51"/>
        <end position="74"/>
    </location>
</feature>
<keyword evidence="6 10" id="KW-1133">Transmembrane helix</keyword>
<feature type="transmembrane region" description="Helical" evidence="10">
    <location>
        <begin position="12"/>
        <end position="31"/>
    </location>
</feature>
<evidence type="ECO:0000256" key="7">
    <source>
        <dbReference type="ARBA" id="ARBA00023136"/>
    </source>
</evidence>
<dbReference type="GO" id="GO:0033185">
    <property type="term" value="C:dolichol-phosphate-mannose synthase complex"/>
    <property type="evidence" value="ECO:0007669"/>
    <property type="project" value="TreeGrafter"/>
</dbReference>
<comment type="subcellular location">
    <subcellularLocation>
        <location evidence="1 10">Endoplasmic reticulum membrane</location>
        <topology evidence="1 10">Multi-pass membrane protein</topology>
    </subcellularLocation>
</comment>
<keyword evidence="7 10" id="KW-0472">Membrane</keyword>
<evidence type="ECO:0000313" key="11">
    <source>
        <dbReference type="EnsemblMetazoa" id="XP_020892681.1"/>
    </source>
</evidence>
<proteinExistence type="inferred from homology"/>
<evidence type="ECO:0000313" key="12">
    <source>
        <dbReference type="Proteomes" id="UP000887567"/>
    </source>
</evidence>
<dbReference type="RefSeq" id="XP_020892681.1">
    <property type="nucleotide sequence ID" value="XM_021037022.2"/>
</dbReference>
<organism evidence="11 12">
    <name type="scientific">Exaiptasia diaphana</name>
    <name type="common">Tropical sea anemone</name>
    <name type="synonym">Aiptasia pulchella</name>
    <dbReference type="NCBI Taxonomy" id="2652724"/>
    <lineage>
        <taxon>Eukaryota</taxon>
        <taxon>Metazoa</taxon>
        <taxon>Cnidaria</taxon>
        <taxon>Anthozoa</taxon>
        <taxon>Hexacorallia</taxon>
        <taxon>Actiniaria</taxon>
        <taxon>Aiptasiidae</taxon>
        <taxon>Exaiptasia</taxon>
    </lineage>
</organism>
<comment type="function">
    <text evidence="10">Regulatory subunit of the dolichol-phosphate mannose (DPM) synthase complex; essential for the ER localization.</text>
</comment>
<evidence type="ECO:0000256" key="5">
    <source>
        <dbReference type="ARBA" id="ARBA00022824"/>
    </source>
</evidence>
<dbReference type="KEGG" id="epa:110231941"/>
<evidence type="ECO:0000256" key="10">
    <source>
        <dbReference type="RuleBase" id="RU365084"/>
    </source>
</evidence>
<dbReference type="Proteomes" id="UP000887567">
    <property type="component" value="Unplaced"/>
</dbReference>
<dbReference type="GO" id="GO:0006506">
    <property type="term" value="P:GPI anchor biosynthetic process"/>
    <property type="evidence" value="ECO:0007669"/>
    <property type="project" value="TreeGrafter"/>
</dbReference>
<evidence type="ECO:0000256" key="9">
    <source>
        <dbReference type="ARBA" id="ARBA00046896"/>
    </source>
</evidence>
<keyword evidence="4 10" id="KW-0812">Transmembrane</keyword>
<evidence type="ECO:0000256" key="4">
    <source>
        <dbReference type="ARBA" id="ARBA00022692"/>
    </source>
</evidence>
<comment type="similarity">
    <text evidence="2 10">Belongs to the DPM2 family.</text>
</comment>
<dbReference type="AlphaFoldDB" id="A0A913WQR8"/>
<dbReference type="OrthoDB" id="311279at2759"/>
<evidence type="ECO:0000256" key="6">
    <source>
        <dbReference type="ARBA" id="ARBA00022989"/>
    </source>
</evidence>
<keyword evidence="12" id="KW-1185">Reference proteome</keyword>
<dbReference type="PANTHER" id="PTHR15039:SF11">
    <property type="entry name" value="DOLICHOL PHOSPHATE-MANNOSE BIOSYNTHESIS REGULATORY PROTEIN"/>
    <property type="match status" value="1"/>
</dbReference>
<evidence type="ECO:0000256" key="1">
    <source>
        <dbReference type="ARBA" id="ARBA00004477"/>
    </source>
</evidence>
<dbReference type="GO" id="GO:0030234">
    <property type="term" value="F:enzyme regulator activity"/>
    <property type="evidence" value="ECO:0007669"/>
    <property type="project" value="UniProtKB-UniRule"/>
</dbReference>
<comment type="pathway">
    <text evidence="10">Protein modification; protein glycosylation.</text>
</comment>
<reference evidence="11" key="1">
    <citation type="submission" date="2022-11" db="UniProtKB">
        <authorList>
            <consortium name="EnsemblMetazoa"/>
        </authorList>
    </citation>
    <scope>IDENTIFICATION</scope>
</reference>
<comment type="function">
    <text evidence="8">Regulates the biosynthesis of dolichol phosphate-mannose. Regulatory subunit of the dolichol-phosphate mannose (DPM) synthase complex; essential for the ER localization and stable expression of DPM1. Part of the glycosylphosphatidylinositol-N-acetylglucosaminyltransferase (GPI-GnT) complex that catalyzes the transfer of N-acetylglucosamine from UDP-N-acetylglucosamine to phosphatidylinositol and participates in the first step of GPI biosynthesis. May act by regulating the GPI-GNT complex.</text>
</comment>
<sequence length="84" mass="9079">MATGLDRVAGLGMSLLGVLIFVYYTLWVIFLPFLEPGHVLHKAFLPRAYAVIIPIAAGVVLLGLIGVFIAVVLLKSKKSEKKSN</sequence>
<accession>A0A913WQR8</accession>
<protein>
    <recommendedName>
        <fullName evidence="3 10">Dolichol phosphate-mannose biosynthesis regulatory protein</fullName>
    </recommendedName>
</protein>
<evidence type="ECO:0000256" key="8">
    <source>
        <dbReference type="ARBA" id="ARBA00045174"/>
    </source>
</evidence>
<keyword evidence="5 10" id="KW-0256">Endoplasmic reticulum</keyword>
<comment type="subunit">
    <text evidence="9">Component of the dolichol-phosphate mannose (DPM) synthase complex composed of DPM1, DPM2 and DPM3; in the complex interacts directly with DPM3. Component of the glycosylphosphatidylinositol-N-acetylglucosaminyltransferase (GPI-GnT) complex composed at least by PIGA, PIGC, PIGH, PIGP, PIGQ, PIGY and DPM2. Interacts with PIGA, PIGC and PIGQ.</text>
</comment>
<dbReference type="PANTHER" id="PTHR15039">
    <property type="entry name" value="DOLICHOL PHOSPHATE-MANNOSE BIOSYNTHESIS REGULATORY PROTEIN"/>
    <property type="match status" value="1"/>
</dbReference>